<dbReference type="GeneTree" id="ENSGT01030000238974"/>
<keyword evidence="4" id="KW-1185">Reference proteome</keyword>
<accession>K7F1K3</accession>
<evidence type="ECO:0000313" key="4">
    <source>
        <dbReference type="Proteomes" id="UP000007267"/>
    </source>
</evidence>
<reference evidence="4" key="1">
    <citation type="submission" date="2011-10" db="EMBL/GenBank/DDBJ databases">
        <authorList>
            <consortium name="Soft-shell Turtle Genome Consortium"/>
        </authorList>
    </citation>
    <scope>NUCLEOTIDE SEQUENCE [LARGE SCALE GENOMIC DNA]</scope>
    <source>
        <strain evidence="4">Daiwa-1</strain>
    </source>
</reference>
<dbReference type="eggNOG" id="ENOG502TE1C">
    <property type="taxonomic scope" value="Eukaryota"/>
</dbReference>
<protein>
    <recommendedName>
        <fullName evidence="5">Keratin</fullName>
    </recommendedName>
</protein>
<comment type="similarity">
    <text evidence="1">Belongs to the avian keratin family.</text>
</comment>
<evidence type="ECO:0000256" key="1">
    <source>
        <dbReference type="ARBA" id="ARBA00008702"/>
    </source>
</evidence>
<dbReference type="GO" id="GO:0005200">
    <property type="term" value="F:structural constituent of cytoskeleton"/>
    <property type="evidence" value="ECO:0007669"/>
    <property type="project" value="InterPro"/>
</dbReference>
<dbReference type="InterPro" id="IPR003461">
    <property type="entry name" value="Keratin"/>
</dbReference>
<reference evidence="4" key="2">
    <citation type="journal article" date="2013" name="Nat. Genet.">
        <title>The draft genomes of soft-shell turtle and green sea turtle yield insights into the development and evolution of the turtle-specific body plan.</title>
        <authorList>
            <person name="Wang Z."/>
            <person name="Pascual-Anaya J."/>
            <person name="Zadissa A."/>
            <person name="Li W."/>
            <person name="Niimura Y."/>
            <person name="Huang Z."/>
            <person name="Li C."/>
            <person name="White S."/>
            <person name="Xiong Z."/>
            <person name="Fang D."/>
            <person name="Wang B."/>
            <person name="Ming Y."/>
            <person name="Chen Y."/>
            <person name="Zheng Y."/>
            <person name="Kuraku S."/>
            <person name="Pignatelli M."/>
            <person name="Herrero J."/>
            <person name="Beal K."/>
            <person name="Nozawa M."/>
            <person name="Li Q."/>
            <person name="Wang J."/>
            <person name="Zhang H."/>
            <person name="Yu L."/>
            <person name="Shigenobu S."/>
            <person name="Wang J."/>
            <person name="Liu J."/>
            <person name="Flicek P."/>
            <person name="Searle S."/>
            <person name="Wang J."/>
            <person name="Kuratani S."/>
            <person name="Yin Y."/>
            <person name="Aken B."/>
            <person name="Zhang G."/>
            <person name="Irie N."/>
        </authorList>
    </citation>
    <scope>NUCLEOTIDE SEQUENCE [LARGE SCALE GENOMIC DNA]</scope>
    <source>
        <strain evidence="4">Daiwa-1</strain>
    </source>
</reference>
<evidence type="ECO:0000256" key="2">
    <source>
        <dbReference type="ARBA" id="ARBA00022744"/>
    </source>
</evidence>
<reference evidence="3" key="4">
    <citation type="submission" date="2025-09" db="UniProtKB">
        <authorList>
            <consortium name="Ensembl"/>
        </authorList>
    </citation>
    <scope>IDENTIFICATION</scope>
</reference>
<proteinExistence type="inferred from homology"/>
<sequence length="140" mass="14156">MSRSSLCYPEYGMAWSTPGSATYKEPCVVQCPDSVTTIKPAPVVVRKPGAMMITHPQQCSVGPAETPLAGAGNGVSFGFGGWCGHGGLYGDWCGSGGLDGYGSGYGYGGLYGYPPPYGSRGTCGTGVSCGRSLSGSCTPC</sequence>
<dbReference type="EMBL" id="AGCU01124947">
    <property type="status" value="NOT_ANNOTATED_CDS"/>
    <property type="molecule type" value="Genomic_DNA"/>
</dbReference>
<dbReference type="Proteomes" id="UP000007267">
    <property type="component" value="Unassembled WGS sequence"/>
</dbReference>
<name>K7F1K3_PELSI</name>
<reference evidence="3" key="3">
    <citation type="submission" date="2025-08" db="UniProtKB">
        <authorList>
            <consortium name="Ensembl"/>
        </authorList>
    </citation>
    <scope>IDENTIFICATION</scope>
</reference>
<evidence type="ECO:0000313" key="3">
    <source>
        <dbReference type="Ensembl" id="ENSPSIP00000001913.1"/>
    </source>
</evidence>
<dbReference type="PANTHER" id="PTHR31203:SF1">
    <property type="entry name" value="BETA-KERATIN-RELATED PROTEIN-RELATED"/>
    <property type="match status" value="1"/>
</dbReference>
<organism evidence="3 4">
    <name type="scientific">Pelodiscus sinensis</name>
    <name type="common">Chinese softshell turtle</name>
    <name type="synonym">Trionyx sinensis</name>
    <dbReference type="NCBI Taxonomy" id="13735"/>
    <lineage>
        <taxon>Eukaryota</taxon>
        <taxon>Metazoa</taxon>
        <taxon>Chordata</taxon>
        <taxon>Craniata</taxon>
        <taxon>Vertebrata</taxon>
        <taxon>Euteleostomi</taxon>
        <taxon>Archelosauria</taxon>
        <taxon>Testudinata</taxon>
        <taxon>Testudines</taxon>
        <taxon>Cryptodira</taxon>
        <taxon>Trionychia</taxon>
        <taxon>Trionychidae</taxon>
        <taxon>Pelodiscus</taxon>
    </lineage>
</organism>
<dbReference type="GO" id="GO:0005882">
    <property type="term" value="C:intermediate filament"/>
    <property type="evidence" value="ECO:0007669"/>
    <property type="project" value="UniProtKB-KW"/>
</dbReference>
<dbReference type="Pfam" id="PF02422">
    <property type="entry name" value="Keratin"/>
    <property type="match status" value="1"/>
</dbReference>
<dbReference type="STRING" id="13735.ENSPSIP00000001913"/>
<dbReference type="HOGENOM" id="CLU_118378_0_1_1"/>
<evidence type="ECO:0008006" key="5">
    <source>
        <dbReference type="Google" id="ProtNLM"/>
    </source>
</evidence>
<dbReference type="PANTHER" id="PTHR31203">
    <property type="entry name" value="BETA-KERATIN-RELATED PROTEIN-RELATED"/>
    <property type="match status" value="1"/>
</dbReference>
<dbReference type="Ensembl" id="ENSPSIT00000001920.1">
    <property type="protein sequence ID" value="ENSPSIP00000001913.1"/>
    <property type="gene ID" value="ENSPSIG00000001920.1"/>
</dbReference>
<keyword evidence="2" id="KW-0416">Keratin</keyword>
<dbReference type="AlphaFoldDB" id="K7F1K3"/>